<evidence type="ECO:0000313" key="4">
    <source>
        <dbReference type="Proteomes" id="UP000664203"/>
    </source>
</evidence>
<feature type="chain" id="PRO_5034995598" evidence="2">
    <location>
        <begin position="21"/>
        <end position="505"/>
    </location>
</feature>
<dbReference type="EMBL" id="CAJPDR010000073">
    <property type="protein sequence ID" value="CAF9914466.1"/>
    <property type="molecule type" value="Genomic_DNA"/>
</dbReference>
<protein>
    <submittedName>
        <fullName evidence="3">Uncharacterized protein</fullName>
    </submittedName>
</protein>
<accession>A0A8H3F518</accession>
<feature type="compositionally biased region" description="Polar residues" evidence="1">
    <location>
        <begin position="117"/>
        <end position="132"/>
    </location>
</feature>
<evidence type="ECO:0000313" key="3">
    <source>
        <dbReference type="EMBL" id="CAF9914466.1"/>
    </source>
</evidence>
<proteinExistence type="predicted"/>
<gene>
    <name evidence="3" type="ORF">ALECFALPRED_009600</name>
</gene>
<name>A0A8H3F518_9LECA</name>
<dbReference type="AlphaFoldDB" id="A0A8H3F518"/>
<comment type="caution">
    <text evidence="3">The sequence shown here is derived from an EMBL/GenBank/DDBJ whole genome shotgun (WGS) entry which is preliminary data.</text>
</comment>
<sequence length="505" mass="51430">MIFSWILPILSLLDLQASQASPLASTSSTSPSPLSAVSGASTVSVAPSLSWTANLSTYATLQDSLFINGSANTANISRAVTVVKIIDLIPQPVPSDPSAGASEPLGPTENLIPNAPISASNSQQAKLPTTSAPVKLASSSGPNASSKSQLQVPQPFNQAIKRPKLQPIVVGGITYAPVHAVHTYSNGIPWGEKSQPSQTQSRAVEWHEYFAKHESNFDQGNRDEGGSESQAHQAGLPPVVVGGLTYTPVGEGVESGWRTSAPEIVAGLSIRSEQLATSPLVEVGATMSQVQGGSMAARPQYAPTPGVLGAVQTRSPSLNSPTTASAISTNPLLQGSPQITVNSTSYSLNPMTSPSNSAMTTTTDAFEPTSSFAISGQSVIPASPPTFTIAGETFTAYPSGLAIDGTEVFEGSTAITVSGTPISLGSSEIVIGTRAIPIASITGLGPALSSGLSAATSATASGDSSGPTSMSQSGKSSHQSTAGQLKVSENTVIAWWVLVALVIVV</sequence>
<organism evidence="3 4">
    <name type="scientific">Alectoria fallacina</name>
    <dbReference type="NCBI Taxonomy" id="1903189"/>
    <lineage>
        <taxon>Eukaryota</taxon>
        <taxon>Fungi</taxon>
        <taxon>Dikarya</taxon>
        <taxon>Ascomycota</taxon>
        <taxon>Pezizomycotina</taxon>
        <taxon>Lecanoromycetes</taxon>
        <taxon>OSLEUM clade</taxon>
        <taxon>Lecanoromycetidae</taxon>
        <taxon>Lecanorales</taxon>
        <taxon>Lecanorineae</taxon>
        <taxon>Parmeliaceae</taxon>
        <taxon>Alectoria</taxon>
    </lineage>
</organism>
<reference evidence="3" key="1">
    <citation type="submission" date="2021-03" db="EMBL/GenBank/DDBJ databases">
        <authorList>
            <person name="Tagirdzhanova G."/>
        </authorList>
    </citation>
    <scope>NUCLEOTIDE SEQUENCE</scope>
</reference>
<feature type="region of interest" description="Disordered" evidence="1">
    <location>
        <begin position="456"/>
        <end position="478"/>
    </location>
</feature>
<evidence type="ECO:0000256" key="1">
    <source>
        <dbReference type="SAM" id="MobiDB-lite"/>
    </source>
</evidence>
<feature type="region of interest" description="Disordered" evidence="1">
    <location>
        <begin position="95"/>
        <end position="152"/>
    </location>
</feature>
<feature type="signal peptide" evidence="2">
    <location>
        <begin position="1"/>
        <end position="20"/>
    </location>
</feature>
<dbReference type="OrthoDB" id="5414789at2759"/>
<evidence type="ECO:0000256" key="2">
    <source>
        <dbReference type="SAM" id="SignalP"/>
    </source>
</evidence>
<feature type="region of interest" description="Disordered" evidence="1">
    <location>
        <begin position="314"/>
        <end position="336"/>
    </location>
</feature>
<feature type="compositionally biased region" description="Low complexity" evidence="1">
    <location>
        <begin position="138"/>
        <end position="148"/>
    </location>
</feature>
<keyword evidence="2" id="KW-0732">Signal</keyword>
<keyword evidence="4" id="KW-1185">Reference proteome</keyword>
<dbReference type="Proteomes" id="UP000664203">
    <property type="component" value="Unassembled WGS sequence"/>
</dbReference>